<dbReference type="Pfam" id="PF02569">
    <property type="entry name" value="Pantoate_ligase"/>
    <property type="match status" value="1"/>
</dbReference>
<evidence type="ECO:0000256" key="3">
    <source>
        <dbReference type="ARBA" id="ARBA00012219"/>
    </source>
</evidence>
<dbReference type="EMBL" id="JACEOR010000344">
    <property type="protein sequence ID" value="MBA4505319.1"/>
    <property type="molecule type" value="Genomic_DNA"/>
</dbReference>
<comment type="pathway">
    <text evidence="1">Cofactor biosynthesis; (R)-pantothenate biosynthesis; (R)-pantothenate from (R)-pantoate and beta-alanine: step 1/1.</text>
</comment>
<dbReference type="Proteomes" id="UP000580709">
    <property type="component" value="Unassembled WGS sequence"/>
</dbReference>
<dbReference type="EC" id="6.3.2.1" evidence="3"/>
<comment type="caution">
    <text evidence="9">The sequence shown here is derived from an EMBL/GenBank/DDBJ whole genome shotgun (WGS) entry which is preliminary data.</text>
</comment>
<evidence type="ECO:0000256" key="8">
    <source>
        <dbReference type="ARBA" id="ARBA00048258"/>
    </source>
</evidence>
<gene>
    <name evidence="9" type="ORF">H0H28_08315</name>
</gene>
<comment type="similarity">
    <text evidence="2">Belongs to the pantothenate synthetase family.</text>
</comment>
<evidence type="ECO:0000256" key="7">
    <source>
        <dbReference type="ARBA" id="ARBA00022840"/>
    </source>
</evidence>
<dbReference type="GO" id="GO:0005829">
    <property type="term" value="C:cytosol"/>
    <property type="evidence" value="ECO:0007669"/>
    <property type="project" value="TreeGrafter"/>
</dbReference>
<reference evidence="9 10" key="1">
    <citation type="submission" date="2020-07" db="EMBL/GenBank/DDBJ databases">
        <authorList>
            <person name="Khare M."/>
        </authorList>
    </citation>
    <scope>NUCLEOTIDE SEQUENCE [LARGE SCALE GENOMIC DNA]</scope>
    <source>
        <strain evidence="9 10">P8776</strain>
    </source>
</reference>
<keyword evidence="4 9" id="KW-0436">Ligase</keyword>
<dbReference type="Gene3D" id="3.40.50.620">
    <property type="entry name" value="HUPs"/>
    <property type="match status" value="1"/>
</dbReference>
<evidence type="ECO:0000313" key="9">
    <source>
        <dbReference type="EMBL" id="MBA4505319.1"/>
    </source>
</evidence>
<evidence type="ECO:0000256" key="1">
    <source>
        <dbReference type="ARBA" id="ARBA00004990"/>
    </source>
</evidence>
<feature type="non-terminal residue" evidence="9">
    <location>
        <position position="1"/>
    </location>
</feature>
<keyword evidence="7" id="KW-0067">ATP-binding</keyword>
<keyword evidence="5" id="KW-0566">Pantothenate biosynthesis</keyword>
<proteinExistence type="inferred from homology"/>
<keyword evidence="6" id="KW-0547">Nucleotide-binding</keyword>
<dbReference type="InterPro" id="IPR014729">
    <property type="entry name" value="Rossmann-like_a/b/a_fold"/>
</dbReference>
<accession>A0A838WTV7</accession>
<organism evidence="9 10">
    <name type="scientific">Corynebacterium sanguinis</name>
    <dbReference type="NCBI Taxonomy" id="2594913"/>
    <lineage>
        <taxon>Bacteria</taxon>
        <taxon>Bacillati</taxon>
        <taxon>Actinomycetota</taxon>
        <taxon>Actinomycetes</taxon>
        <taxon>Mycobacteriales</taxon>
        <taxon>Corynebacteriaceae</taxon>
        <taxon>Corynebacterium</taxon>
    </lineage>
</organism>
<name>A0A838WTV7_9CORY</name>
<dbReference type="PANTHER" id="PTHR21299:SF1">
    <property type="entry name" value="PANTOATE--BETA-ALANINE LIGASE"/>
    <property type="match status" value="1"/>
</dbReference>
<dbReference type="SUPFAM" id="SSF52374">
    <property type="entry name" value="Nucleotidylyl transferase"/>
    <property type="match status" value="1"/>
</dbReference>
<evidence type="ECO:0000256" key="6">
    <source>
        <dbReference type="ARBA" id="ARBA00022741"/>
    </source>
</evidence>
<keyword evidence="10" id="KW-1185">Reference proteome</keyword>
<protein>
    <recommendedName>
        <fullName evidence="3">pantoate--beta-alanine ligase (AMP-forming)</fullName>
        <ecNumber evidence="3">6.3.2.1</ecNumber>
    </recommendedName>
</protein>
<dbReference type="PANTHER" id="PTHR21299">
    <property type="entry name" value="CYTIDYLATE KINASE/PANTOATE-BETA-ALANINE LIGASE"/>
    <property type="match status" value="1"/>
</dbReference>
<evidence type="ECO:0000313" key="10">
    <source>
        <dbReference type="Proteomes" id="UP000580709"/>
    </source>
</evidence>
<dbReference type="UniPathway" id="UPA00028">
    <property type="reaction ID" value="UER00005"/>
</dbReference>
<evidence type="ECO:0000256" key="2">
    <source>
        <dbReference type="ARBA" id="ARBA00009256"/>
    </source>
</evidence>
<dbReference type="RefSeq" id="WP_181729867.1">
    <property type="nucleotide sequence ID" value="NZ_JACEOR010000344.1"/>
</dbReference>
<evidence type="ECO:0000256" key="5">
    <source>
        <dbReference type="ARBA" id="ARBA00022655"/>
    </source>
</evidence>
<evidence type="ECO:0000256" key="4">
    <source>
        <dbReference type="ARBA" id="ARBA00022598"/>
    </source>
</evidence>
<sequence>VLTVVAKLFALTRATDAFFGEKDYQQLVLIRQMVEDLNIPVAVHGCPIVREESGLAMSSRNRYLSADEASTAEILSRALATGELSAARSLLDASPGVALDYLALTTPELEEIPAGYSGPARLLVAARVGTTRLIDNAEVNVD</sequence>
<dbReference type="GO" id="GO:0004592">
    <property type="term" value="F:pantoate-beta-alanine ligase activity"/>
    <property type="evidence" value="ECO:0007669"/>
    <property type="project" value="UniProtKB-EC"/>
</dbReference>
<dbReference type="InterPro" id="IPR003721">
    <property type="entry name" value="Pantoate_ligase"/>
</dbReference>
<dbReference type="GO" id="GO:0015940">
    <property type="term" value="P:pantothenate biosynthetic process"/>
    <property type="evidence" value="ECO:0007669"/>
    <property type="project" value="UniProtKB-UniPathway"/>
</dbReference>
<dbReference type="InterPro" id="IPR042176">
    <property type="entry name" value="Pantoate_ligase_C"/>
</dbReference>
<comment type="catalytic activity">
    <reaction evidence="8">
        <text>(R)-pantoate + beta-alanine + ATP = (R)-pantothenate + AMP + diphosphate + H(+)</text>
        <dbReference type="Rhea" id="RHEA:10912"/>
        <dbReference type="ChEBI" id="CHEBI:15378"/>
        <dbReference type="ChEBI" id="CHEBI:15980"/>
        <dbReference type="ChEBI" id="CHEBI:29032"/>
        <dbReference type="ChEBI" id="CHEBI:30616"/>
        <dbReference type="ChEBI" id="CHEBI:33019"/>
        <dbReference type="ChEBI" id="CHEBI:57966"/>
        <dbReference type="ChEBI" id="CHEBI:456215"/>
        <dbReference type="EC" id="6.3.2.1"/>
    </reaction>
</comment>
<dbReference type="Gene3D" id="3.30.1300.10">
    <property type="entry name" value="Pantoate-beta-alanine ligase, C-terminal domain"/>
    <property type="match status" value="1"/>
</dbReference>
<dbReference type="GO" id="GO:0005524">
    <property type="term" value="F:ATP binding"/>
    <property type="evidence" value="ECO:0007669"/>
    <property type="project" value="UniProtKB-KW"/>
</dbReference>
<dbReference type="AlphaFoldDB" id="A0A838WTV7"/>